<proteinExistence type="inferred from homology"/>
<dbReference type="PRINTS" id="PR00080">
    <property type="entry name" value="SDRFAMILY"/>
</dbReference>
<gene>
    <name evidence="5" type="ORF">ATW55_08265</name>
</gene>
<dbReference type="Proteomes" id="UP000053557">
    <property type="component" value="Unassembled WGS sequence"/>
</dbReference>
<dbReference type="GO" id="GO:0008206">
    <property type="term" value="P:bile acid metabolic process"/>
    <property type="evidence" value="ECO:0007669"/>
    <property type="project" value="UniProtKB-ARBA"/>
</dbReference>
<comment type="caution">
    <text evidence="5">The sequence shown here is derived from an EMBL/GenBank/DDBJ whole genome shotgun (WGS) entry which is preliminary data.</text>
</comment>
<evidence type="ECO:0000256" key="2">
    <source>
        <dbReference type="ARBA" id="ARBA00023002"/>
    </source>
</evidence>
<dbReference type="PANTHER" id="PTHR24321">
    <property type="entry name" value="DEHYDROGENASES, SHORT CHAIN"/>
    <property type="match status" value="1"/>
</dbReference>
<keyword evidence="2" id="KW-0560">Oxidoreductase</keyword>
<reference evidence="5 6" key="1">
    <citation type="submission" date="2015-12" db="EMBL/GenBank/DDBJ databases">
        <title>Draft genome sequence of Acidibacillus ferrooxidans ITV001, isolated from a chalcopyrite acid mine drainage site in Brazil.</title>
        <authorList>
            <person name="Dall'Agnol H."/>
            <person name="Nancucheo I."/>
            <person name="Johnson B."/>
            <person name="Oliveira R."/>
            <person name="Leite L."/>
            <person name="Pylro V."/>
            <person name="Nunes G.L."/>
            <person name="Tzotzos G."/>
            <person name="Fernandes G.R."/>
            <person name="Dutra J."/>
            <person name="Orellana S.C."/>
            <person name="Oliveira G."/>
        </authorList>
    </citation>
    <scope>NUCLEOTIDE SEQUENCE [LARGE SCALE GENOMIC DNA]</scope>
    <source>
        <strain evidence="6">ITV01</strain>
    </source>
</reference>
<dbReference type="FunFam" id="3.40.50.720:FF:000084">
    <property type="entry name" value="Short-chain dehydrogenase reductase"/>
    <property type="match status" value="1"/>
</dbReference>
<dbReference type="AlphaFoldDB" id="A0A117SYD8"/>
<evidence type="ECO:0000313" key="5">
    <source>
        <dbReference type="EMBL" id="KUO96800.1"/>
    </source>
</evidence>
<dbReference type="SUPFAM" id="SSF51735">
    <property type="entry name" value="NAD(P)-binding Rossmann-fold domains"/>
    <property type="match status" value="1"/>
</dbReference>
<keyword evidence="3" id="KW-0520">NAD</keyword>
<dbReference type="RefSeq" id="WP_067712670.1">
    <property type="nucleotide sequence ID" value="NZ_LPVJ01000009.1"/>
</dbReference>
<dbReference type="GO" id="GO:0016491">
    <property type="term" value="F:oxidoreductase activity"/>
    <property type="evidence" value="ECO:0007669"/>
    <property type="project" value="UniProtKB-KW"/>
</dbReference>
<evidence type="ECO:0000256" key="1">
    <source>
        <dbReference type="ARBA" id="ARBA00006484"/>
    </source>
</evidence>
<dbReference type="InterPro" id="IPR036291">
    <property type="entry name" value="NAD(P)-bd_dom_sf"/>
</dbReference>
<dbReference type="PROSITE" id="PS00061">
    <property type="entry name" value="ADH_SHORT"/>
    <property type="match status" value="1"/>
</dbReference>
<sequence length="256" mass="27726">MEHPVVVITGGANGIGRCLCETYLAEGYDVAVLDQDEEACAELSALFSDKRGLYVASGDVSLESVDQPFVDEVIHRFGRLDILIHNAGIGHNASIFERPIEAFDRVMAVNVRGAYLMSALCAPYLAMADPGHIILMASTRALMSEPNTEPYSASKGAILALTHSLAVSLGPRVLVNAISPGWIEVSDWQKESRRKTPVHREIDRLQHPAGRVGTPQDIARACLFLTASQNSFITGTNLVVDGGMTVKMMYAPDEED</sequence>
<dbReference type="EMBL" id="LPVJ01000009">
    <property type="protein sequence ID" value="KUO96800.1"/>
    <property type="molecule type" value="Genomic_DNA"/>
</dbReference>
<evidence type="ECO:0000256" key="3">
    <source>
        <dbReference type="ARBA" id="ARBA00023027"/>
    </source>
</evidence>
<dbReference type="PRINTS" id="PR00081">
    <property type="entry name" value="GDHRDH"/>
</dbReference>
<evidence type="ECO:0000313" key="6">
    <source>
        <dbReference type="Proteomes" id="UP000053557"/>
    </source>
</evidence>
<protein>
    <submittedName>
        <fullName evidence="5">Oxidoreductase</fullName>
    </submittedName>
</protein>
<evidence type="ECO:0000259" key="4">
    <source>
        <dbReference type="SMART" id="SM00822"/>
    </source>
</evidence>
<dbReference type="InterPro" id="IPR002347">
    <property type="entry name" value="SDR_fam"/>
</dbReference>
<comment type="similarity">
    <text evidence="1">Belongs to the short-chain dehydrogenases/reductases (SDR) family.</text>
</comment>
<dbReference type="SMART" id="SM00822">
    <property type="entry name" value="PKS_KR"/>
    <property type="match status" value="1"/>
</dbReference>
<dbReference type="Gene3D" id="3.40.50.720">
    <property type="entry name" value="NAD(P)-binding Rossmann-like Domain"/>
    <property type="match status" value="1"/>
</dbReference>
<dbReference type="InterPro" id="IPR057326">
    <property type="entry name" value="KR_dom"/>
</dbReference>
<organism evidence="5 6">
    <name type="scientific">Ferroacidibacillus organovorans</name>
    <dbReference type="NCBI Taxonomy" id="1765683"/>
    <lineage>
        <taxon>Bacteria</taxon>
        <taxon>Bacillati</taxon>
        <taxon>Bacillota</taxon>
        <taxon>Bacilli</taxon>
        <taxon>Bacillales</taxon>
        <taxon>Alicyclobacillaceae</taxon>
        <taxon>Ferroacidibacillus</taxon>
    </lineage>
</organism>
<dbReference type="Pfam" id="PF13561">
    <property type="entry name" value="adh_short_C2"/>
    <property type="match status" value="1"/>
</dbReference>
<dbReference type="PANTHER" id="PTHR24321:SF8">
    <property type="entry name" value="ESTRADIOL 17-BETA-DEHYDROGENASE 8-RELATED"/>
    <property type="match status" value="1"/>
</dbReference>
<keyword evidence="6" id="KW-1185">Reference proteome</keyword>
<dbReference type="OrthoDB" id="9803333at2"/>
<name>A0A117SYD8_9BACL</name>
<accession>A0A117SYD8</accession>
<feature type="domain" description="Ketoreductase" evidence="4">
    <location>
        <begin position="4"/>
        <end position="185"/>
    </location>
</feature>
<dbReference type="InterPro" id="IPR020904">
    <property type="entry name" value="Sc_DH/Rdtase_CS"/>
</dbReference>